<feature type="chain" id="PRO_5045962645" evidence="4">
    <location>
        <begin position="23"/>
        <end position="394"/>
    </location>
</feature>
<dbReference type="PANTHER" id="PTHR47053:SF1">
    <property type="entry name" value="MUREIN DD-ENDOPEPTIDASE MEPH-RELATED"/>
    <property type="match status" value="1"/>
</dbReference>
<name>A0ABU7ULW9_9CLOT</name>
<feature type="signal peptide" evidence="4">
    <location>
        <begin position="1"/>
        <end position="22"/>
    </location>
</feature>
<evidence type="ECO:0000259" key="5">
    <source>
        <dbReference type="PROSITE" id="PS51781"/>
    </source>
</evidence>
<dbReference type="InterPro" id="IPR051202">
    <property type="entry name" value="Peptidase_C40"/>
</dbReference>
<sequence>MKKRIVFIVMLLSIVSSQIAIADTGVVNTTSLRVRQKPSLLSNITGYLLKNEKITTLGKSGDFYIINHGGTTGYIGSSYVNLVKSTPVKTEKYGQITATTLNVRSGAGSNYPLTGSIKLGSKVTILGTLNGFYKIIYNGKTSYISTLYVKVISSTSTPTATATVTPAVIPPAKPTGVGNIIASDFLNVRKTASLDNKATIIGSLKPNQMIDIYGTQDNFYKIKYSGQWGYIYKPYVSMVNETSSSPSYIANGQQPTTTATGNNIVTYANTFLGTPYLWGGATPATLSATGKYISGGFDCSGFVLYVYKHYGITLPRTTMDQINVGTPIDIDNLKNGDLVFFTTNTSSPSEVSHIGIYIGNNKFIHCPKPGDVVKISELTGYYKDNFVIGKRVIK</sequence>
<dbReference type="PROSITE" id="PS51781">
    <property type="entry name" value="SH3B"/>
    <property type="match status" value="3"/>
</dbReference>
<dbReference type="EMBL" id="JAZHFS010000006">
    <property type="protein sequence ID" value="MEF2112408.1"/>
    <property type="molecule type" value="Genomic_DNA"/>
</dbReference>
<keyword evidence="1" id="KW-0645">Protease</keyword>
<evidence type="ECO:0000313" key="8">
    <source>
        <dbReference type="Proteomes" id="UP001498469"/>
    </source>
</evidence>
<dbReference type="PROSITE" id="PS51935">
    <property type="entry name" value="NLPC_P60"/>
    <property type="match status" value="1"/>
</dbReference>
<comment type="caution">
    <text evidence="7">The sequence shown here is derived from an EMBL/GenBank/DDBJ whole genome shotgun (WGS) entry which is preliminary data.</text>
</comment>
<organism evidence="7 8">
    <name type="scientific">Clostridium frigoriphilum</name>
    <dbReference type="NCBI Taxonomy" id="443253"/>
    <lineage>
        <taxon>Bacteria</taxon>
        <taxon>Bacillati</taxon>
        <taxon>Bacillota</taxon>
        <taxon>Clostridia</taxon>
        <taxon>Eubacteriales</taxon>
        <taxon>Clostridiaceae</taxon>
        <taxon>Clostridium</taxon>
    </lineage>
</organism>
<dbReference type="InterPro" id="IPR003646">
    <property type="entry name" value="SH3-like_bac-type"/>
</dbReference>
<keyword evidence="8" id="KW-1185">Reference proteome</keyword>
<evidence type="ECO:0000259" key="6">
    <source>
        <dbReference type="PROSITE" id="PS51935"/>
    </source>
</evidence>
<evidence type="ECO:0000313" key="7">
    <source>
        <dbReference type="EMBL" id="MEF2112408.1"/>
    </source>
</evidence>
<proteinExistence type="predicted"/>
<keyword evidence="3" id="KW-0788">Thiol protease</keyword>
<feature type="domain" description="SH3b" evidence="5">
    <location>
        <begin position="175"/>
        <end position="240"/>
    </location>
</feature>
<dbReference type="RefSeq" id="WP_216249452.1">
    <property type="nucleotide sequence ID" value="NZ_JAZHFS010000006.1"/>
</dbReference>
<gene>
    <name evidence="7" type="ORF">SJI18_08820</name>
</gene>
<reference evidence="7 8" key="1">
    <citation type="submission" date="2023-11" db="EMBL/GenBank/DDBJ databases">
        <title>Draft genome sequence of a psychrophilic Clostridium strain from permafrost water brine.</title>
        <authorList>
            <person name="Shcherbakova V.A."/>
            <person name="Trubitsyn V.E."/>
            <person name="Zakharyuk A.G."/>
        </authorList>
    </citation>
    <scope>NUCLEOTIDE SEQUENCE [LARGE SCALE GENOMIC DNA]</scope>
    <source>
        <strain evidence="7 8">14F</strain>
    </source>
</reference>
<accession>A0ABU7ULW9</accession>
<dbReference type="Pfam" id="PF08239">
    <property type="entry name" value="SH3_3"/>
    <property type="match status" value="3"/>
</dbReference>
<keyword evidence="2" id="KW-0378">Hydrolase</keyword>
<feature type="domain" description="SH3b" evidence="5">
    <location>
        <begin position="91"/>
        <end position="153"/>
    </location>
</feature>
<dbReference type="InterPro" id="IPR000064">
    <property type="entry name" value="NLP_P60_dom"/>
</dbReference>
<keyword evidence="4" id="KW-0732">Signal</keyword>
<dbReference type="Proteomes" id="UP001498469">
    <property type="component" value="Unassembled WGS sequence"/>
</dbReference>
<dbReference type="Pfam" id="PF00877">
    <property type="entry name" value="NLPC_P60"/>
    <property type="match status" value="1"/>
</dbReference>
<evidence type="ECO:0000256" key="4">
    <source>
        <dbReference type="SAM" id="SignalP"/>
    </source>
</evidence>
<evidence type="ECO:0000256" key="3">
    <source>
        <dbReference type="ARBA" id="ARBA00022807"/>
    </source>
</evidence>
<dbReference type="SMART" id="SM00287">
    <property type="entry name" value="SH3b"/>
    <property type="match status" value="3"/>
</dbReference>
<dbReference type="PANTHER" id="PTHR47053">
    <property type="entry name" value="MUREIN DD-ENDOPEPTIDASE MEPH-RELATED"/>
    <property type="match status" value="1"/>
</dbReference>
<evidence type="ECO:0000256" key="2">
    <source>
        <dbReference type="ARBA" id="ARBA00022801"/>
    </source>
</evidence>
<feature type="domain" description="NlpC/P60" evidence="6">
    <location>
        <begin position="258"/>
        <end position="393"/>
    </location>
</feature>
<feature type="domain" description="SH3b" evidence="5">
    <location>
        <begin position="22"/>
        <end position="84"/>
    </location>
</feature>
<evidence type="ECO:0000256" key="1">
    <source>
        <dbReference type="ARBA" id="ARBA00022670"/>
    </source>
</evidence>
<protein>
    <submittedName>
        <fullName evidence="7">SH3 domain-containing protein</fullName>
    </submittedName>
</protein>